<dbReference type="InterPro" id="IPR036366">
    <property type="entry name" value="PGBDSf"/>
</dbReference>
<evidence type="ECO:0000259" key="5">
    <source>
        <dbReference type="Pfam" id="PF01471"/>
    </source>
</evidence>
<dbReference type="Proteomes" id="UP000013097">
    <property type="component" value="Unassembled WGS sequence"/>
</dbReference>
<dbReference type="InterPro" id="IPR002477">
    <property type="entry name" value="Peptidoglycan-bd-like"/>
</dbReference>
<dbReference type="EMBL" id="AGYT01000019">
    <property type="protein sequence ID" value="ENY99961.1"/>
    <property type="molecule type" value="Genomic_DNA"/>
</dbReference>
<dbReference type="Pfam" id="PF01183">
    <property type="entry name" value="Glyco_hydro_25"/>
    <property type="match status" value="1"/>
</dbReference>
<gene>
    <name evidence="6" type="ORF">HMPREF1092_03098</name>
</gene>
<dbReference type="InterPro" id="IPR008270">
    <property type="entry name" value="Glyco_hydro_25_AS"/>
</dbReference>
<evidence type="ECO:0000313" key="6">
    <source>
        <dbReference type="EMBL" id="ENY99961.1"/>
    </source>
</evidence>
<evidence type="ECO:0000256" key="4">
    <source>
        <dbReference type="RuleBase" id="RU361176"/>
    </source>
</evidence>
<dbReference type="InterPro" id="IPR017853">
    <property type="entry name" value="GH"/>
</dbReference>
<dbReference type="EC" id="3.2.1.17" evidence="4"/>
<dbReference type="GO" id="GO:0016052">
    <property type="term" value="P:carbohydrate catabolic process"/>
    <property type="evidence" value="ECO:0007669"/>
    <property type="project" value="TreeGrafter"/>
</dbReference>
<dbReference type="eggNOG" id="COG3757">
    <property type="taxonomic scope" value="Bacteria"/>
</dbReference>
<proteinExistence type="inferred from homology"/>
<dbReference type="SMART" id="SM00641">
    <property type="entry name" value="Glyco_25"/>
    <property type="match status" value="1"/>
</dbReference>
<evidence type="ECO:0000256" key="1">
    <source>
        <dbReference type="ARBA" id="ARBA00010646"/>
    </source>
</evidence>
<feature type="domain" description="Peptidoglycan binding-like" evidence="5">
    <location>
        <begin position="267"/>
        <end position="322"/>
    </location>
</feature>
<dbReference type="PROSITE" id="PS51904">
    <property type="entry name" value="GLYCOSYL_HYDROL_F25_2"/>
    <property type="match status" value="1"/>
</dbReference>
<dbReference type="SUPFAM" id="SSF51445">
    <property type="entry name" value="(Trans)glycosidases"/>
    <property type="match status" value="1"/>
</dbReference>
<comment type="caution">
    <text evidence="6">The sequence shown here is derived from an EMBL/GenBank/DDBJ whole genome shotgun (WGS) entry which is preliminary data.</text>
</comment>
<organism evidence="6 7">
    <name type="scientific">Clostridium thermobutyricum</name>
    <dbReference type="NCBI Taxonomy" id="29372"/>
    <lineage>
        <taxon>Bacteria</taxon>
        <taxon>Bacillati</taxon>
        <taxon>Bacillota</taxon>
        <taxon>Clostridia</taxon>
        <taxon>Eubacteriales</taxon>
        <taxon>Clostridiaceae</taxon>
        <taxon>Clostridium</taxon>
    </lineage>
</organism>
<keyword evidence="7" id="KW-1185">Reference proteome</keyword>
<keyword evidence="3 4" id="KW-0326">Glycosidase</keyword>
<sequence>MLKGIDISKHNGNVNFTEVKKSGVDIVIIKATEGVDYIDPLFEQHYKGAYRVGISIGFYHFMSEKTDPSKQAQDFWNSIKNRKFDILPCLDIETNTLGRNRKQISDRCIEFLEKFKSLSGYDCMIYTSGYFGRDNLDDRVKKYSGWIAHYGVSKPMETGFKIVGHQYSDSGKIQGINSNIDLNNFTNEIFIKKLEESPNQKPVQKPSHRPSVKPKQLWEISIQGEEVKALQRELNSQFNAGLKVDGYFGSETLEACVTVRIGAKDNLTKLIQKRLINRGYNLGKYGADGTFGLDTEKTIKNLQNVFNLIQDGIVGKNTWKALYGLDKGRF</sequence>
<dbReference type="PATRIC" id="fig|999411.4.peg.3010"/>
<evidence type="ECO:0000256" key="3">
    <source>
        <dbReference type="ARBA" id="ARBA00023295"/>
    </source>
</evidence>
<keyword evidence="2 4" id="KW-0378">Hydrolase</keyword>
<dbReference type="Gene3D" id="3.20.20.80">
    <property type="entry name" value="Glycosidases"/>
    <property type="match status" value="1"/>
</dbReference>
<dbReference type="InterPro" id="IPR002053">
    <property type="entry name" value="Glyco_hydro_25"/>
</dbReference>
<dbReference type="HOGENOM" id="CLU_044973_2_0_9"/>
<reference evidence="6 7" key="1">
    <citation type="submission" date="2013-01" db="EMBL/GenBank/DDBJ databases">
        <title>The Genome Sequence of Clostridium colicanis 209318.</title>
        <authorList>
            <consortium name="The Broad Institute Genome Sequencing Platform"/>
            <person name="Earl A."/>
            <person name="Ward D."/>
            <person name="Feldgarden M."/>
            <person name="Gevers D."/>
            <person name="Courvalin P."/>
            <person name="Lambert T."/>
            <person name="Walker B."/>
            <person name="Young S.K."/>
            <person name="Zeng Q."/>
            <person name="Gargeya S."/>
            <person name="Fitzgerald M."/>
            <person name="Haas B."/>
            <person name="Abouelleil A."/>
            <person name="Alvarado L."/>
            <person name="Arachchi H.M."/>
            <person name="Berlin A.M."/>
            <person name="Chapman S.B."/>
            <person name="Dewar J."/>
            <person name="Goldberg J."/>
            <person name="Griggs A."/>
            <person name="Gujja S."/>
            <person name="Hansen M."/>
            <person name="Howarth C."/>
            <person name="Imamovic A."/>
            <person name="Larimer J."/>
            <person name="McCowan C."/>
            <person name="Murphy C."/>
            <person name="Neiman D."/>
            <person name="Pearson M."/>
            <person name="Priest M."/>
            <person name="Roberts A."/>
            <person name="Saif S."/>
            <person name="Shea T."/>
            <person name="Sisk P."/>
            <person name="Sykes S."/>
            <person name="Wortman J."/>
            <person name="Nusbaum C."/>
            <person name="Birren B."/>
        </authorList>
    </citation>
    <scope>NUCLEOTIDE SEQUENCE [LARGE SCALE GENOMIC DNA]</scope>
    <source>
        <strain evidence="6 7">209318</strain>
    </source>
</reference>
<evidence type="ECO:0000256" key="2">
    <source>
        <dbReference type="ARBA" id="ARBA00022801"/>
    </source>
</evidence>
<dbReference type="CDD" id="cd06525">
    <property type="entry name" value="GH25_Lyc-like"/>
    <property type="match status" value="1"/>
</dbReference>
<dbReference type="RefSeq" id="WP_002599538.1">
    <property type="nucleotide sequence ID" value="NZ_KB850958.1"/>
</dbReference>
<dbReference type="GO" id="GO:0016998">
    <property type="term" value="P:cell wall macromolecule catabolic process"/>
    <property type="evidence" value="ECO:0007669"/>
    <property type="project" value="InterPro"/>
</dbReference>
<dbReference type="InterPro" id="IPR036365">
    <property type="entry name" value="PGBD-like_sf"/>
</dbReference>
<dbReference type="GO" id="GO:0003796">
    <property type="term" value="F:lysozyme activity"/>
    <property type="evidence" value="ECO:0007669"/>
    <property type="project" value="UniProtKB-EC"/>
</dbReference>
<dbReference type="Pfam" id="PF01471">
    <property type="entry name" value="PG_binding_1"/>
    <property type="match status" value="1"/>
</dbReference>
<dbReference type="InterPro" id="IPR018077">
    <property type="entry name" value="Glyco_hydro_fam25_subgr"/>
</dbReference>
<dbReference type="GO" id="GO:0009253">
    <property type="term" value="P:peptidoglycan catabolic process"/>
    <property type="evidence" value="ECO:0007669"/>
    <property type="project" value="InterPro"/>
</dbReference>
<comment type="catalytic activity">
    <reaction evidence="4">
        <text>Hydrolysis of (1-&gt;4)-beta-linkages between N-acetylmuramic acid and N-acetyl-D-glucosamine residues in a peptidoglycan and between N-acetyl-D-glucosamine residues in chitodextrins.</text>
        <dbReference type="EC" id="3.2.1.17"/>
    </reaction>
</comment>
<dbReference type="AlphaFoldDB" id="N9XWG1"/>
<evidence type="ECO:0000313" key="7">
    <source>
        <dbReference type="Proteomes" id="UP000013097"/>
    </source>
</evidence>
<dbReference type="SUPFAM" id="SSF47090">
    <property type="entry name" value="PGBD-like"/>
    <property type="match status" value="1"/>
</dbReference>
<dbReference type="PANTHER" id="PTHR34135:SF2">
    <property type="entry name" value="LYSOZYME"/>
    <property type="match status" value="1"/>
</dbReference>
<dbReference type="PANTHER" id="PTHR34135">
    <property type="entry name" value="LYSOZYME"/>
    <property type="match status" value="1"/>
</dbReference>
<dbReference type="eggNOG" id="COG3409">
    <property type="taxonomic scope" value="Bacteria"/>
</dbReference>
<dbReference type="PROSITE" id="PS00953">
    <property type="entry name" value="GLYCOSYL_HYDROL_F25_1"/>
    <property type="match status" value="1"/>
</dbReference>
<dbReference type="Gene3D" id="1.10.101.10">
    <property type="entry name" value="PGBD-like superfamily/PGBD"/>
    <property type="match status" value="2"/>
</dbReference>
<comment type="similarity">
    <text evidence="1 4">Belongs to the glycosyl hydrolase 25 family.</text>
</comment>
<accession>N9XWG1</accession>
<name>N9XWG1_9CLOT</name>
<protein>
    <recommendedName>
        <fullName evidence="4">Lysozyme</fullName>
        <ecNumber evidence="4">3.2.1.17</ecNumber>
    </recommendedName>
</protein>